<evidence type="ECO:0000313" key="2">
    <source>
        <dbReference type="EMBL" id="CAL6025013.1"/>
    </source>
</evidence>
<sequence>MIIQMNTALNIQIKSVLTRINDQQRKWNQMNDFICTLKINKWQSLDRNNEIDCLDLKIRFINYITRIKQFNSTQYYMYQLRLGSLTNIFKRLRYQRVNYQEIKFRVILTQLQNLSKEIKRETYVFPLQMQRIQRMLRKLFIQNQQQQRKYMQRYIYGQNKVQSKNQEITVTKMNVDVSDQNPAYKIG</sequence>
<organism evidence="1">
    <name type="scientific">Hexamita inflata</name>
    <dbReference type="NCBI Taxonomy" id="28002"/>
    <lineage>
        <taxon>Eukaryota</taxon>
        <taxon>Metamonada</taxon>
        <taxon>Diplomonadida</taxon>
        <taxon>Hexamitidae</taxon>
        <taxon>Hexamitinae</taxon>
        <taxon>Hexamita</taxon>
    </lineage>
</organism>
<comment type="caution">
    <text evidence="1">The sequence shown here is derived from an EMBL/GenBank/DDBJ whole genome shotgun (WGS) entry which is preliminary data.</text>
</comment>
<name>A0AA86R0Q0_9EUKA</name>
<proteinExistence type="predicted"/>
<reference evidence="1" key="1">
    <citation type="submission" date="2023-06" db="EMBL/GenBank/DDBJ databases">
        <authorList>
            <person name="Kurt Z."/>
        </authorList>
    </citation>
    <scope>NUCLEOTIDE SEQUENCE</scope>
</reference>
<keyword evidence="3" id="KW-1185">Reference proteome</keyword>
<dbReference type="EMBL" id="CATOUU010001010">
    <property type="protein sequence ID" value="CAI9966922.1"/>
    <property type="molecule type" value="Genomic_DNA"/>
</dbReference>
<dbReference type="EMBL" id="CAXDID020000097">
    <property type="protein sequence ID" value="CAL6025013.1"/>
    <property type="molecule type" value="Genomic_DNA"/>
</dbReference>
<protein>
    <submittedName>
        <fullName evidence="2">Hypothetical_protein</fullName>
    </submittedName>
</protein>
<dbReference type="AlphaFoldDB" id="A0AA86R0Q0"/>
<reference evidence="2 3" key="2">
    <citation type="submission" date="2024-07" db="EMBL/GenBank/DDBJ databases">
        <authorList>
            <person name="Akdeniz Z."/>
        </authorList>
    </citation>
    <scope>NUCLEOTIDE SEQUENCE [LARGE SCALE GENOMIC DNA]</scope>
</reference>
<evidence type="ECO:0000313" key="1">
    <source>
        <dbReference type="EMBL" id="CAI9966922.1"/>
    </source>
</evidence>
<dbReference type="Proteomes" id="UP001642409">
    <property type="component" value="Unassembled WGS sequence"/>
</dbReference>
<gene>
    <name evidence="2" type="ORF">HINF_LOCUS29894</name>
    <name evidence="1" type="ORF">HINF_LOCUS54567</name>
</gene>
<accession>A0AA86R0Q0</accession>
<evidence type="ECO:0000313" key="3">
    <source>
        <dbReference type="Proteomes" id="UP001642409"/>
    </source>
</evidence>